<accession>A0A0E9VZE7</accession>
<dbReference type="AlphaFoldDB" id="A0A0E9VZE7"/>
<dbReference type="EMBL" id="GBXM01025115">
    <property type="protein sequence ID" value="JAH83462.1"/>
    <property type="molecule type" value="Transcribed_RNA"/>
</dbReference>
<sequence>MSPRNNVYIFCSPFLGMFRLVQLSITKTGDKTLSLVTYTCIYKESVQCNYRKLCYVGRF</sequence>
<evidence type="ECO:0000313" key="1">
    <source>
        <dbReference type="EMBL" id="JAH83462.1"/>
    </source>
</evidence>
<reference evidence="1" key="1">
    <citation type="submission" date="2014-11" db="EMBL/GenBank/DDBJ databases">
        <authorList>
            <person name="Amaro Gonzalez C."/>
        </authorList>
    </citation>
    <scope>NUCLEOTIDE SEQUENCE</scope>
</reference>
<reference evidence="1" key="2">
    <citation type="journal article" date="2015" name="Fish Shellfish Immunol.">
        <title>Early steps in the European eel (Anguilla anguilla)-Vibrio vulnificus interaction in the gills: Role of the RtxA13 toxin.</title>
        <authorList>
            <person name="Callol A."/>
            <person name="Pajuelo D."/>
            <person name="Ebbesson L."/>
            <person name="Teles M."/>
            <person name="MacKenzie S."/>
            <person name="Amaro C."/>
        </authorList>
    </citation>
    <scope>NUCLEOTIDE SEQUENCE</scope>
</reference>
<name>A0A0E9VZE7_ANGAN</name>
<protein>
    <submittedName>
        <fullName evidence="1">Uncharacterized protein</fullName>
    </submittedName>
</protein>
<proteinExistence type="predicted"/>
<organism evidence="1">
    <name type="scientific">Anguilla anguilla</name>
    <name type="common">European freshwater eel</name>
    <name type="synonym">Muraena anguilla</name>
    <dbReference type="NCBI Taxonomy" id="7936"/>
    <lineage>
        <taxon>Eukaryota</taxon>
        <taxon>Metazoa</taxon>
        <taxon>Chordata</taxon>
        <taxon>Craniata</taxon>
        <taxon>Vertebrata</taxon>
        <taxon>Euteleostomi</taxon>
        <taxon>Actinopterygii</taxon>
        <taxon>Neopterygii</taxon>
        <taxon>Teleostei</taxon>
        <taxon>Anguilliformes</taxon>
        <taxon>Anguillidae</taxon>
        <taxon>Anguilla</taxon>
    </lineage>
</organism>